<dbReference type="Proteomes" id="UP000694523">
    <property type="component" value="Unplaced"/>
</dbReference>
<feature type="transmembrane region" description="Helical" evidence="1">
    <location>
        <begin position="586"/>
        <end position="608"/>
    </location>
</feature>
<keyword evidence="1" id="KW-1133">Transmembrane helix</keyword>
<keyword evidence="1" id="KW-0812">Transmembrane</keyword>
<dbReference type="PANTHER" id="PTHR37162:SF1">
    <property type="entry name" value="BED-TYPE DOMAIN-CONTAINING PROTEIN"/>
    <property type="match status" value="1"/>
</dbReference>
<keyword evidence="1" id="KW-0472">Membrane</keyword>
<reference evidence="2" key="1">
    <citation type="submission" date="2025-08" db="UniProtKB">
        <authorList>
            <consortium name="Ensembl"/>
        </authorList>
    </citation>
    <scope>IDENTIFICATION</scope>
</reference>
<sequence length="627" mass="71250">SGTRQTVFRTETDNDWLKHDKYAMWLRPCPGEPFYASCSLCSAKMMVKYEGKTALDDHAKTNKHQNRILTSKQSKAISSFMVTKNAQDKVTVAELTTIYHGVRHGHSYLSTDCGSKVNAKIFSDSEIATKMSCGRTKSEALVENVLAPFSQERLSAELKKAHYFAICSDASNSGHTKVFPYTVQYFSASDGVKYGLLDFYKDSDESSYAIFQQIVSITETNGLSVNQISAYGADNASVNYGRHNSVFQKLKEANPLIMKGNCKCHLIHNTVKTANRVFSASGCDMEAFVLKVYSEFSCSAKKVERLKEFCEFTNTKYKEILRHVPTRWLSLLPAIQRILECWPALKSYFVSQGKEDCPSIIWTFVCGATDGEDVHCTLAECVLAFMHNVMQEFDSSIRVLESDSATVVDVQTVMNRLRNQLISRRTDKFYGSKAKQTLRNLLTNQQEHFRSQADRFFDKAVLYLEDRFDFSDEFLAHIGCLSLNEAPQWPEIELLVEKLALDVNEDGLYSDVVTLNEVFHTLPTDLTPDKKWAHFFTKATDTSELFKIVAFVFSIPVSNCGVMNCFVTNYFIYFRSNSKHWRASAGLCRLVCLLVLVMSCFVYCWGRVGLRTSPCENHDLIIMDFWF</sequence>
<proteinExistence type="predicted"/>
<dbReference type="AlphaFoldDB" id="A0A8C6TRT7"/>
<keyword evidence="3" id="KW-1185">Reference proteome</keyword>
<protein>
    <submittedName>
        <fullName evidence="2">Uncharacterized protein</fullName>
    </submittedName>
</protein>
<evidence type="ECO:0000313" key="2">
    <source>
        <dbReference type="Ensembl" id="ENSNMLP00000025667.1"/>
    </source>
</evidence>
<accession>A0A8C6TRT7</accession>
<name>A0A8C6TRT7_9GOBI</name>
<dbReference type="SUPFAM" id="SSF53098">
    <property type="entry name" value="Ribonuclease H-like"/>
    <property type="match status" value="1"/>
</dbReference>
<reference evidence="2" key="2">
    <citation type="submission" date="2025-09" db="UniProtKB">
        <authorList>
            <consortium name="Ensembl"/>
        </authorList>
    </citation>
    <scope>IDENTIFICATION</scope>
</reference>
<feature type="transmembrane region" description="Helical" evidence="1">
    <location>
        <begin position="548"/>
        <end position="574"/>
    </location>
</feature>
<dbReference type="Ensembl" id="ENSNMLT00000028696.1">
    <property type="protein sequence ID" value="ENSNMLP00000025667.1"/>
    <property type="gene ID" value="ENSNMLG00000016392.1"/>
</dbReference>
<evidence type="ECO:0000256" key="1">
    <source>
        <dbReference type="SAM" id="Phobius"/>
    </source>
</evidence>
<dbReference type="PANTHER" id="PTHR37162">
    <property type="entry name" value="HAT FAMILY DIMERISATION DOMAINCONTAINING PROTEIN-RELATED"/>
    <property type="match status" value="1"/>
</dbReference>
<evidence type="ECO:0000313" key="3">
    <source>
        <dbReference type="Proteomes" id="UP000694523"/>
    </source>
</evidence>
<dbReference type="InterPro" id="IPR012337">
    <property type="entry name" value="RNaseH-like_sf"/>
</dbReference>
<organism evidence="2 3">
    <name type="scientific">Neogobius melanostomus</name>
    <name type="common">round goby</name>
    <dbReference type="NCBI Taxonomy" id="47308"/>
    <lineage>
        <taxon>Eukaryota</taxon>
        <taxon>Metazoa</taxon>
        <taxon>Chordata</taxon>
        <taxon>Craniata</taxon>
        <taxon>Vertebrata</taxon>
        <taxon>Euteleostomi</taxon>
        <taxon>Actinopterygii</taxon>
        <taxon>Neopterygii</taxon>
        <taxon>Teleostei</taxon>
        <taxon>Neoteleostei</taxon>
        <taxon>Acanthomorphata</taxon>
        <taxon>Gobiaria</taxon>
        <taxon>Gobiiformes</taxon>
        <taxon>Gobioidei</taxon>
        <taxon>Gobiidae</taxon>
        <taxon>Benthophilinae</taxon>
        <taxon>Neogobiini</taxon>
        <taxon>Neogobius</taxon>
    </lineage>
</organism>